<evidence type="ECO:0008006" key="5">
    <source>
        <dbReference type="Google" id="ProtNLM"/>
    </source>
</evidence>
<evidence type="ECO:0000256" key="1">
    <source>
        <dbReference type="SAM" id="MobiDB-lite"/>
    </source>
</evidence>
<feature type="compositionally biased region" description="Basic and acidic residues" evidence="1">
    <location>
        <begin position="107"/>
        <end position="117"/>
    </location>
</feature>
<dbReference type="InterPro" id="IPR001611">
    <property type="entry name" value="Leu-rich_rpt"/>
</dbReference>
<dbReference type="OrthoDB" id="48557at2759"/>
<dbReference type="PANTHER" id="PTHR48057">
    <property type="entry name" value="LEUCINE-RICH REPEAT SERINE/THREONINE-PROTEIN KINASE 1"/>
    <property type="match status" value="1"/>
</dbReference>
<keyword evidence="4" id="KW-1185">Reference proteome</keyword>
<keyword evidence="2" id="KW-0812">Transmembrane</keyword>
<dbReference type="InParanoid" id="A0A1Z5KBE6"/>
<dbReference type="SUPFAM" id="SSF52058">
    <property type="entry name" value="L domain-like"/>
    <property type="match status" value="1"/>
</dbReference>
<comment type="caution">
    <text evidence="3">The sequence shown here is derived from an EMBL/GenBank/DDBJ whole genome shotgun (WGS) entry which is preliminary data.</text>
</comment>
<keyword evidence="2" id="KW-1133">Transmembrane helix</keyword>
<dbReference type="InterPro" id="IPR032675">
    <property type="entry name" value="LRR_dom_sf"/>
</dbReference>
<protein>
    <recommendedName>
        <fullName evidence="5">Leucine-rich repeat-containing N-terminal plant-type domain-containing protein</fullName>
    </recommendedName>
</protein>
<name>A0A1Z5KBE6_FISSO</name>
<feature type="transmembrane region" description="Helical" evidence="2">
    <location>
        <begin position="222"/>
        <end position="240"/>
    </location>
</feature>
<evidence type="ECO:0000313" key="3">
    <source>
        <dbReference type="EMBL" id="GAX23465.1"/>
    </source>
</evidence>
<dbReference type="Proteomes" id="UP000198406">
    <property type="component" value="Unassembled WGS sequence"/>
</dbReference>
<proteinExistence type="predicted"/>
<feature type="region of interest" description="Disordered" evidence="1">
    <location>
        <begin position="93"/>
        <end position="121"/>
    </location>
</feature>
<sequence length="463" mass="51100">MRRNKMRSNEQVQYIKEENEHTMTNDDLPETRSASPISPMQRAVSGESAISELTNPDSSHRLLSIGDEESLYLESSTACEESEIQISILQPRKSDTSPKRQFFSEGQHVKQHNEKSKVPPPFLMRHTATSTTSFTSSPGAMAVRGIRELPHTPSTIACDDDDEAMEADCTIEVEGMATAIAISDKELEDEYRLRILKTAVQAKVVKAEYSVSHNPCSRMNKMIIGGLLLAAAVVLTVVLWPRSREESSTSFAGVSPSYPTVAPTTPFYGQVLEYFRKSEAYDPLQHEIGTPQYQALQAVASLSRLPQHDWLTAYRLMVLYESTQGNSWHNNTNWNSDEPLCTWYGVSCQDTTSDASGASHIVGLNLANNRLVGTLPWEITLLPLENLDLHNNALVDAIPTELSRLSQLTMLDLSNNWLTGNLATELCSNDATLQVDCEHVVCSCCSPDCSGVNISTTMAPSVP</sequence>
<evidence type="ECO:0000313" key="4">
    <source>
        <dbReference type="Proteomes" id="UP000198406"/>
    </source>
</evidence>
<dbReference type="AlphaFoldDB" id="A0A1Z5KBE6"/>
<dbReference type="InterPro" id="IPR052595">
    <property type="entry name" value="LRRC69/RLP"/>
</dbReference>
<feature type="region of interest" description="Disordered" evidence="1">
    <location>
        <begin position="1"/>
        <end position="43"/>
    </location>
</feature>
<gene>
    <name evidence="3" type="ORF">FisN_14Hh366</name>
</gene>
<reference evidence="3 4" key="1">
    <citation type="journal article" date="2015" name="Plant Cell">
        <title>Oil accumulation by the oleaginous diatom Fistulifera solaris as revealed by the genome and transcriptome.</title>
        <authorList>
            <person name="Tanaka T."/>
            <person name="Maeda Y."/>
            <person name="Veluchamy A."/>
            <person name="Tanaka M."/>
            <person name="Abida H."/>
            <person name="Marechal E."/>
            <person name="Bowler C."/>
            <person name="Muto M."/>
            <person name="Sunaga Y."/>
            <person name="Tanaka M."/>
            <person name="Yoshino T."/>
            <person name="Taniguchi T."/>
            <person name="Fukuda Y."/>
            <person name="Nemoto M."/>
            <person name="Matsumoto M."/>
            <person name="Wong P.S."/>
            <person name="Aburatani S."/>
            <person name="Fujibuchi W."/>
        </authorList>
    </citation>
    <scope>NUCLEOTIDE SEQUENCE [LARGE SCALE GENOMIC DNA]</scope>
    <source>
        <strain evidence="3 4">JPCC DA0580</strain>
    </source>
</reference>
<accession>A0A1Z5KBE6</accession>
<evidence type="ECO:0000256" key="2">
    <source>
        <dbReference type="SAM" id="Phobius"/>
    </source>
</evidence>
<dbReference type="PANTHER" id="PTHR48057:SF30">
    <property type="entry name" value="DNA-DAMAGE-REPAIR_TOLERATION DRT100-LIKE PROTEIN"/>
    <property type="match status" value="1"/>
</dbReference>
<feature type="compositionally biased region" description="Basic and acidic residues" evidence="1">
    <location>
        <begin position="15"/>
        <end position="24"/>
    </location>
</feature>
<keyword evidence="2" id="KW-0472">Membrane</keyword>
<dbReference type="EMBL" id="BDSP01000202">
    <property type="protein sequence ID" value="GAX23465.1"/>
    <property type="molecule type" value="Genomic_DNA"/>
</dbReference>
<dbReference type="Pfam" id="PF00560">
    <property type="entry name" value="LRR_1"/>
    <property type="match status" value="1"/>
</dbReference>
<organism evidence="3 4">
    <name type="scientific">Fistulifera solaris</name>
    <name type="common">Oleaginous diatom</name>
    <dbReference type="NCBI Taxonomy" id="1519565"/>
    <lineage>
        <taxon>Eukaryota</taxon>
        <taxon>Sar</taxon>
        <taxon>Stramenopiles</taxon>
        <taxon>Ochrophyta</taxon>
        <taxon>Bacillariophyta</taxon>
        <taxon>Bacillariophyceae</taxon>
        <taxon>Bacillariophycidae</taxon>
        <taxon>Naviculales</taxon>
        <taxon>Naviculaceae</taxon>
        <taxon>Fistulifera</taxon>
    </lineage>
</organism>
<dbReference type="Gene3D" id="3.80.10.10">
    <property type="entry name" value="Ribonuclease Inhibitor"/>
    <property type="match status" value="1"/>
</dbReference>